<proteinExistence type="inferred from homology"/>
<dbReference type="SUPFAM" id="SSF51735">
    <property type="entry name" value="NAD(P)-binding Rossmann-fold domains"/>
    <property type="match status" value="1"/>
</dbReference>
<dbReference type="PANTHER" id="PTHR43574">
    <property type="entry name" value="EPIMERASE-RELATED"/>
    <property type="match status" value="1"/>
</dbReference>
<dbReference type="InterPro" id="IPR036291">
    <property type="entry name" value="NAD(P)-bd_dom_sf"/>
</dbReference>
<dbReference type="InterPro" id="IPR001509">
    <property type="entry name" value="Epimerase_deHydtase"/>
</dbReference>
<organism evidence="4 5">
    <name type="scientific">Fusarium torreyae</name>
    <dbReference type="NCBI Taxonomy" id="1237075"/>
    <lineage>
        <taxon>Eukaryota</taxon>
        <taxon>Fungi</taxon>
        <taxon>Dikarya</taxon>
        <taxon>Ascomycota</taxon>
        <taxon>Pezizomycotina</taxon>
        <taxon>Sordariomycetes</taxon>
        <taxon>Hypocreomycetidae</taxon>
        <taxon>Hypocreales</taxon>
        <taxon>Nectriaceae</taxon>
        <taxon>Fusarium</taxon>
    </lineage>
</organism>
<dbReference type="PRINTS" id="PR01713">
    <property type="entry name" value="NUCEPIMERASE"/>
</dbReference>
<dbReference type="Gene3D" id="3.90.25.10">
    <property type="entry name" value="UDP-galactose 4-epimerase, domain 1"/>
    <property type="match status" value="1"/>
</dbReference>
<dbReference type="EMBL" id="JAOQAZ010000038">
    <property type="protein sequence ID" value="KAJ4247837.1"/>
    <property type="molecule type" value="Genomic_DNA"/>
</dbReference>
<evidence type="ECO:0000256" key="1">
    <source>
        <dbReference type="ARBA" id="ARBA00007637"/>
    </source>
</evidence>
<dbReference type="AlphaFoldDB" id="A0A9W8V954"/>
<evidence type="ECO:0000313" key="5">
    <source>
        <dbReference type="Proteomes" id="UP001152049"/>
    </source>
</evidence>
<keyword evidence="2" id="KW-0520">NAD</keyword>
<evidence type="ECO:0000259" key="3">
    <source>
        <dbReference type="Pfam" id="PF01370"/>
    </source>
</evidence>
<feature type="domain" description="NAD-dependent epimerase/dehydratase" evidence="3">
    <location>
        <begin position="16"/>
        <end position="259"/>
    </location>
</feature>
<dbReference type="Pfam" id="PF01370">
    <property type="entry name" value="Epimerase"/>
    <property type="match status" value="1"/>
</dbReference>
<keyword evidence="5" id="KW-1185">Reference proteome</keyword>
<dbReference type="Gene3D" id="3.40.50.720">
    <property type="entry name" value="NAD(P)-binding Rossmann-like Domain"/>
    <property type="match status" value="1"/>
</dbReference>
<gene>
    <name evidence="4" type="ORF">NW762_013046</name>
</gene>
<protein>
    <recommendedName>
        <fullName evidence="3">NAD-dependent epimerase/dehydratase domain-containing protein</fullName>
    </recommendedName>
</protein>
<reference evidence="4" key="1">
    <citation type="submission" date="2022-09" db="EMBL/GenBank/DDBJ databases">
        <title>Fusarium specimens isolated from Avocado Roots.</title>
        <authorList>
            <person name="Stajich J."/>
            <person name="Roper C."/>
            <person name="Heimlech-Rivalta G."/>
        </authorList>
    </citation>
    <scope>NUCLEOTIDE SEQUENCE</scope>
    <source>
        <strain evidence="4">CF00136</strain>
    </source>
</reference>
<dbReference type="OrthoDB" id="202470at2759"/>
<sequence length="332" mass="36851">MTIVTRIQTNKPRQAILVTGGAGFIGSHLVDALLAEGCWRVVVVDNFDDFYSPDIKRANIAAHLLNPYFRIYEADIRDAEAMRTVFADNNFTAVVHLAALAGVLPSLKRPDQYFDTNVNGTLNLLQCAKEFGVTQFLFGSSSSVYGLAAKVPFSEDCKTAQPISPYAASKSAGELLCHTYSHLYDIRCICLRFFTVYGPRQRPDLAIHKFTKLIDQGKPIPVYGDGSARRDFTYVDDIIQGIRGALDYQGSMYETVNLGESQTIQLRELITLLEETLGRDAVYDWRDAQAGDMSVTFANISKAGSLFGYKPTTKIRDGIPKFVSWYLGHNGL</sequence>
<comment type="caution">
    <text evidence="4">The sequence shown here is derived from an EMBL/GenBank/DDBJ whole genome shotgun (WGS) entry which is preliminary data.</text>
</comment>
<comment type="similarity">
    <text evidence="1">Belongs to the NAD(P)-dependent epimerase/dehydratase family.</text>
</comment>
<evidence type="ECO:0000256" key="2">
    <source>
        <dbReference type="ARBA" id="ARBA00023027"/>
    </source>
</evidence>
<evidence type="ECO:0000313" key="4">
    <source>
        <dbReference type="EMBL" id="KAJ4247837.1"/>
    </source>
</evidence>
<accession>A0A9W8V954</accession>
<name>A0A9W8V954_9HYPO</name>
<dbReference type="Proteomes" id="UP001152049">
    <property type="component" value="Unassembled WGS sequence"/>
</dbReference>